<feature type="region of interest" description="Disordered" evidence="1">
    <location>
        <begin position="41"/>
        <end position="129"/>
    </location>
</feature>
<proteinExistence type="predicted"/>
<feature type="compositionally biased region" description="Basic and acidic residues" evidence="1">
    <location>
        <begin position="118"/>
        <end position="129"/>
    </location>
</feature>
<evidence type="ECO:0000313" key="2">
    <source>
        <dbReference type="EMBL" id="KAE8382031.1"/>
    </source>
</evidence>
<protein>
    <submittedName>
        <fullName evidence="2">Uncharacterized protein</fullName>
    </submittedName>
</protein>
<organism evidence="2 3">
    <name type="scientific">Aspergillus bertholletiae</name>
    <dbReference type="NCBI Taxonomy" id="1226010"/>
    <lineage>
        <taxon>Eukaryota</taxon>
        <taxon>Fungi</taxon>
        <taxon>Dikarya</taxon>
        <taxon>Ascomycota</taxon>
        <taxon>Pezizomycotina</taxon>
        <taxon>Eurotiomycetes</taxon>
        <taxon>Eurotiomycetidae</taxon>
        <taxon>Eurotiales</taxon>
        <taxon>Aspergillaceae</taxon>
        <taxon>Aspergillus</taxon>
        <taxon>Aspergillus subgen. Circumdati</taxon>
    </lineage>
</organism>
<name>A0A5N7BJR9_9EURO</name>
<evidence type="ECO:0000256" key="1">
    <source>
        <dbReference type="SAM" id="MobiDB-lite"/>
    </source>
</evidence>
<keyword evidence="3" id="KW-1185">Reference proteome</keyword>
<reference evidence="2 3" key="1">
    <citation type="submission" date="2019-04" db="EMBL/GenBank/DDBJ databases">
        <title>Friends and foes A comparative genomics studyof 23 Aspergillus species from section Flavi.</title>
        <authorList>
            <consortium name="DOE Joint Genome Institute"/>
            <person name="Kjaerbolling I."/>
            <person name="Vesth T."/>
            <person name="Frisvad J.C."/>
            <person name="Nybo J.L."/>
            <person name="Theobald S."/>
            <person name="Kildgaard S."/>
            <person name="Isbrandt T."/>
            <person name="Kuo A."/>
            <person name="Sato A."/>
            <person name="Lyhne E.K."/>
            <person name="Kogle M.E."/>
            <person name="Wiebenga A."/>
            <person name="Kun R.S."/>
            <person name="Lubbers R.J."/>
            <person name="Makela M.R."/>
            <person name="Barry K."/>
            <person name="Chovatia M."/>
            <person name="Clum A."/>
            <person name="Daum C."/>
            <person name="Haridas S."/>
            <person name="He G."/>
            <person name="LaButti K."/>
            <person name="Lipzen A."/>
            <person name="Mondo S."/>
            <person name="Riley R."/>
            <person name="Salamov A."/>
            <person name="Simmons B.A."/>
            <person name="Magnuson J.K."/>
            <person name="Henrissat B."/>
            <person name="Mortensen U.H."/>
            <person name="Larsen T.O."/>
            <person name="Devries R.P."/>
            <person name="Grigoriev I.V."/>
            <person name="Machida M."/>
            <person name="Baker S.E."/>
            <person name="Andersen M.R."/>
        </authorList>
    </citation>
    <scope>NUCLEOTIDE SEQUENCE [LARGE SCALE GENOMIC DNA]</scope>
    <source>
        <strain evidence="2 3">IBT 29228</strain>
    </source>
</reference>
<feature type="compositionally biased region" description="Basic and acidic residues" evidence="1">
    <location>
        <begin position="68"/>
        <end position="81"/>
    </location>
</feature>
<sequence length="129" mass="13843">MYQGSPLDVTAGSRPAPLTEKENPKHIILTFILLRSGHIRINRDPQPSSQTKTIIEHTFPNPLTRSSPKQEDSRILPESSRKSQSLGGGQANPSSRKHGGQYADPQSGGACVGPGGDYRARLEEGGGKT</sequence>
<dbReference type="EMBL" id="ML736165">
    <property type="protein sequence ID" value="KAE8382031.1"/>
    <property type="molecule type" value="Genomic_DNA"/>
</dbReference>
<feature type="region of interest" description="Disordered" evidence="1">
    <location>
        <begin position="1"/>
        <end position="25"/>
    </location>
</feature>
<dbReference type="Proteomes" id="UP000326198">
    <property type="component" value="Unassembled WGS sequence"/>
</dbReference>
<gene>
    <name evidence="2" type="ORF">BDV26DRAFT_254206</name>
</gene>
<evidence type="ECO:0000313" key="3">
    <source>
        <dbReference type="Proteomes" id="UP000326198"/>
    </source>
</evidence>
<accession>A0A5N7BJR9</accession>
<dbReference type="AlphaFoldDB" id="A0A5N7BJR9"/>